<evidence type="ECO:0000313" key="2">
    <source>
        <dbReference type="Proteomes" id="UP000003505"/>
    </source>
</evidence>
<protein>
    <submittedName>
        <fullName evidence="1">Uncharacterized protein</fullName>
    </submittedName>
</protein>
<name>C9LTC2_SELS3</name>
<organism evidence="1 2">
    <name type="scientific">Selenomonas sputigena (strain ATCC 35185 / DSM 20758 / CCUG 44933 / VPI D19B-28)</name>
    <dbReference type="NCBI Taxonomy" id="546271"/>
    <lineage>
        <taxon>Bacteria</taxon>
        <taxon>Bacillati</taxon>
        <taxon>Bacillota</taxon>
        <taxon>Negativicutes</taxon>
        <taxon>Selenomonadales</taxon>
        <taxon>Selenomonadaceae</taxon>
        <taxon>Selenomonas</taxon>
    </lineage>
</organism>
<proteinExistence type="predicted"/>
<evidence type="ECO:0000313" key="1">
    <source>
        <dbReference type="EMBL" id="EEX77968.1"/>
    </source>
</evidence>
<accession>C9LTC2</accession>
<gene>
    <name evidence="1" type="ORF">SELSPUOL_00705</name>
</gene>
<dbReference type="AlphaFoldDB" id="C9LTC2"/>
<reference evidence="1 2" key="1">
    <citation type="submission" date="2009-09" db="EMBL/GenBank/DDBJ databases">
        <authorList>
            <person name="Weinstock G."/>
            <person name="Sodergren E."/>
            <person name="Clifton S."/>
            <person name="Fulton L."/>
            <person name="Fulton B."/>
            <person name="Courtney L."/>
            <person name="Fronick C."/>
            <person name="Harrison M."/>
            <person name="Strong C."/>
            <person name="Farmer C."/>
            <person name="Delahaunty K."/>
            <person name="Markovic C."/>
            <person name="Hall O."/>
            <person name="Minx P."/>
            <person name="Tomlinson C."/>
            <person name="Mitreva M."/>
            <person name="Nelson J."/>
            <person name="Hou S."/>
            <person name="Wollam A."/>
            <person name="Pepin K.H."/>
            <person name="Johnson M."/>
            <person name="Bhonagiri V."/>
            <person name="Nash W.E."/>
            <person name="Warren W."/>
            <person name="Chinwalla A."/>
            <person name="Mardis E.R."/>
            <person name="Wilson R.K."/>
        </authorList>
    </citation>
    <scope>NUCLEOTIDE SEQUENCE [LARGE SCALE GENOMIC DNA]</scope>
    <source>
        <strain evidence="2">ATCC 35185 / DSM 20758 / VPI D19B-28</strain>
    </source>
</reference>
<dbReference type="Proteomes" id="UP000003505">
    <property type="component" value="Unassembled WGS sequence"/>
</dbReference>
<sequence length="48" mass="5653">MFTLYRLRYFSPLFSNGGFLCHNEAITKMFPFLICDTRGAVYIKMPIK</sequence>
<comment type="caution">
    <text evidence="1">The sequence shown here is derived from an EMBL/GenBank/DDBJ whole genome shotgun (WGS) entry which is preliminary data.</text>
</comment>
<dbReference type="EMBL" id="ACKP02000012">
    <property type="protein sequence ID" value="EEX77968.1"/>
    <property type="molecule type" value="Genomic_DNA"/>
</dbReference>